<evidence type="ECO:0000313" key="11">
    <source>
        <dbReference type="Proteomes" id="UP000001918"/>
    </source>
</evidence>
<feature type="transmembrane region" description="Helical" evidence="8">
    <location>
        <begin position="25"/>
        <end position="44"/>
    </location>
</feature>
<dbReference type="InterPro" id="IPR034746">
    <property type="entry name" value="POTRA"/>
</dbReference>
<proteinExistence type="predicted"/>
<dbReference type="AlphaFoldDB" id="D1A7U4"/>
<dbReference type="eggNOG" id="COG1589">
    <property type="taxonomic scope" value="Bacteria"/>
</dbReference>
<accession>D1A7U4</accession>
<sequence length="252" mass="27298">MTQPRGKEQAGRGVPAGRDRRRWRLVCAVLLVAAVLAAAAWVLLGSRLLVVRHVEVSGTHLVPRDRLVHVARIRLGLPMVRLDTGAVAGRVRRLREVESVRVKRVWPGTVRIEVRERVPLVAVERAGRYYQLDRFAMVVVDSAQRPALPLLTAASPGPEDPATLAALQVLQELPESMVRRLVSLEAPSPQAVTLRLGGGGLGEDDAGPLTVVWGAPGRAAEKLRLVEALRRTSAGRSAHTIDVSSPEVVTAR</sequence>
<name>D1A7U4_THECD</name>
<evidence type="ECO:0000256" key="5">
    <source>
        <dbReference type="ARBA" id="ARBA00022989"/>
    </source>
</evidence>
<organism evidence="10 11">
    <name type="scientific">Thermomonospora curvata (strain ATCC 19995 / DSM 43183 / JCM 3096 / KCTC 9072 / NBRC 15933 / NCIMB 10081 / Henssen B9)</name>
    <dbReference type="NCBI Taxonomy" id="471852"/>
    <lineage>
        <taxon>Bacteria</taxon>
        <taxon>Bacillati</taxon>
        <taxon>Actinomycetota</taxon>
        <taxon>Actinomycetes</taxon>
        <taxon>Streptosporangiales</taxon>
        <taxon>Thermomonosporaceae</taxon>
        <taxon>Thermomonospora</taxon>
    </lineage>
</organism>
<evidence type="ECO:0000256" key="4">
    <source>
        <dbReference type="ARBA" id="ARBA00022692"/>
    </source>
</evidence>
<dbReference type="GO" id="GO:0051301">
    <property type="term" value="P:cell division"/>
    <property type="evidence" value="ECO:0007669"/>
    <property type="project" value="UniProtKB-KW"/>
</dbReference>
<dbReference type="PANTHER" id="PTHR37820:SF1">
    <property type="entry name" value="CELL DIVISION PROTEIN FTSQ"/>
    <property type="match status" value="1"/>
</dbReference>
<dbReference type="EMBL" id="CP001738">
    <property type="protein sequence ID" value="ACY98466.1"/>
    <property type="molecule type" value="Genomic_DNA"/>
</dbReference>
<evidence type="ECO:0000256" key="3">
    <source>
        <dbReference type="ARBA" id="ARBA00022618"/>
    </source>
</evidence>
<evidence type="ECO:0000256" key="1">
    <source>
        <dbReference type="ARBA" id="ARBA00004370"/>
    </source>
</evidence>
<dbReference type="KEGG" id="tcu:Tcur_2924"/>
<dbReference type="PROSITE" id="PS51779">
    <property type="entry name" value="POTRA"/>
    <property type="match status" value="1"/>
</dbReference>
<dbReference type="Proteomes" id="UP000001918">
    <property type="component" value="Chromosome"/>
</dbReference>
<evidence type="ECO:0000256" key="6">
    <source>
        <dbReference type="ARBA" id="ARBA00023136"/>
    </source>
</evidence>
<evidence type="ECO:0000256" key="7">
    <source>
        <dbReference type="ARBA" id="ARBA00023306"/>
    </source>
</evidence>
<dbReference type="HOGENOM" id="CLU_047677_1_0_11"/>
<dbReference type="PANTHER" id="PTHR37820">
    <property type="entry name" value="CELL DIVISION PROTEIN DIVIB"/>
    <property type="match status" value="1"/>
</dbReference>
<dbReference type="GO" id="GO:0005886">
    <property type="term" value="C:plasma membrane"/>
    <property type="evidence" value="ECO:0007669"/>
    <property type="project" value="TreeGrafter"/>
</dbReference>
<dbReference type="InterPro" id="IPR050487">
    <property type="entry name" value="FtsQ_DivIB"/>
</dbReference>
<keyword evidence="11" id="KW-1185">Reference proteome</keyword>
<feature type="domain" description="POTRA" evidence="9">
    <location>
        <begin position="49"/>
        <end position="117"/>
    </location>
</feature>
<dbReference type="OrthoDB" id="9790760at2"/>
<dbReference type="STRING" id="471852.Tcur_2924"/>
<evidence type="ECO:0000259" key="9">
    <source>
        <dbReference type="PROSITE" id="PS51779"/>
    </source>
</evidence>
<keyword evidence="3" id="KW-0132">Cell division</keyword>
<evidence type="ECO:0000256" key="2">
    <source>
        <dbReference type="ARBA" id="ARBA00022475"/>
    </source>
</evidence>
<comment type="subcellular location">
    <subcellularLocation>
        <location evidence="1">Membrane</location>
    </subcellularLocation>
</comment>
<dbReference type="Pfam" id="PF08478">
    <property type="entry name" value="POTRA_1"/>
    <property type="match status" value="1"/>
</dbReference>
<evidence type="ECO:0000256" key="8">
    <source>
        <dbReference type="SAM" id="Phobius"/>
    </source>
</evidence>
<reference evidence="10 11" key="1">
    <citation type="journal article" date="2011" name="Stand. Genomic Sci.">
        <title>Complete genome sequence of Thermomonospora curvata type strain (B9).</title>
        <authorList>
            <person name="Chertkov O."/>
            <person name="Sikorski J."/>
            <person name="Nolan M."/>
            <person name="Lapidus A."/>
            <person name="Lucas S."/>
            <person name="Del Rio T.G."/>
            <person name="Tice H."/>
            <person name="Cheng J.F."/>
            <person name="Goodwin L."/>
            <person name="Pitluck S."/>
            <person name="Liolios K."/>
            <person name="Ivanova N."/>
            <person name="Mavromatis K."/>
            <person name="Mikhailova N."/>
            <person name="Ovchinnikova G."/>
            <person name="Pati A."/>
            <person name="Chen A."/>
            <person name="Palaniappan K."/>
            <person name="Djao O.D."/>
            <person name="Land M."/>
            <person name="Hauser L."/>
            <person name="Chang Y.J."/>
            <person name="Jeffries C.D."/>
            <person name="Brettin T."/>
            <person name="Han C."/>
            <person name="Detter J.C."/>
            <person name="Rohde M."/>
            <person name="Goker M."/>
            <person name="Woyke T."/>
            <person name="Bristow J."/>
            <person name="Eisen J.A."/>
            <person name="Markowitz V."/>
            <person name="Hugenholtz P."/>
            <person name="Klenk H.P."/>
            <person name="Kyrpides N.C."/>
        </authorList>
    </citation>
    <scope>NUCLEOTIDE SEQUENCE [LARGE SCALE GENOMIC DNA]</scope>
    <source>
        <strain evidence="11">ATCC 19995 / DSM 43183 / JCM 3096 / KCTC 9072 / NBRC 15933 / NCIMB 10081 / Henssen B9</strain>
    </source>
</reference>
<keyword evidence="4 8" id="KW-0812">Transmembrane</keyword>
<keyword evidence="5 8" id="KW-1133">Transmembrane helix</keyword>
<protein>
    <submittedName>
        <fullName evidence="10">Polypeptide-transport-associated domain protein FtsQ-type</fullName>
    </submittedName>
</protein>
<keyword evidence="6 8" id="KW-0472">Membrane</keyword>
<dbReference type="InterPro" id="IPR013685">
    <property type="entry name" value="POTRA_FtsQ_type"/>
</dbReference>
<dbReference type="Gene3D" id="3.10.20.310">
    <property type="entry name" value="membrane protein fhac"/>
    <property type="match status" value="1"/>
</dbReference>
<gene>
    <name evidence="10" type="ordered locus">Tcur_2924</name>
</gene>
<keyword evidence="2" id="KW-1003">Cell membrane</keyword>
<evidence type="ECO:0000313" key="10">
    <source>
        <dbReference type="EMBL" id="ACY98466.1"/>
    </source>
</evidence>
<dbReference type="RefSeq" id="WP_012853250.1">
    <property type="nucleotide sequence ID" value="NC_013510.1"/>
</dbReference>
<keyword evidence="7" id="KW-0131">Cell cycle</keyword>